<organism evidence="1 2">
    <name type="scientific">Erwinia phage SunLIRen</name>
    <dbReference type="NCBI Taxonomy" id="2267654"/>
    <lineage>
        <taxon>Viruses</taxon>
        <taxon>Duplodnaviria</taxon>
        <taxon>Heunggongvirae</taxon>
        <taxon>Uroviricota</taxon>
        <taxon>Caudoviricetes</taxon>
        <taxon>Andersonviridae</taxon>
        <taxon>Ounavirinae</taxon>
        <taxon>Kolesnikvirus</taxon>
        <taxon>Kolesnikvirus Ea214</taxon>
    </lineage>
</organism>
<proteinExistence type="predicted"/>
<dbReference type="Proteomes" id="UP000257815">
    <property type="component" value="Segment"/>
</dbReference>
<accession>A0A346FHU2</accession>
<dbReference type="EMBL" id="MH426725">
    <property type="protein sequence ID" value="AXN57372.1"/>
    <property type="molecule type" value="Genomic_DNA"/>
</dbReference>
<evidence type="ECO:0000313" key="2">
    <source>
        <dbReference type="Proteomes" id="UP000257815"/>
    </source>
</evidence>
<name>A0A346FHU2_9CAUD</name>
<reference evidence="2" key="1">
    <citation type="submission" date="2018-06" db="EMBL/GenBank/DDBJ databases">
        <authorList>
            <person name="Sharma R."/>
            <person name="Ke K."/>
            <person name="Breakwell D.P."/>
            <person name="Hope S."/>
            <person name="Grose J.H."/>
        </authorList>
    </citation>
    <scope>NUCLEOTIDE SEQUENCE [LARGE SCALE GENOMIC DNA]</scope>
</reference>
<gene>
    <name evidence="1" type="ORF">SUNLIREN_72</name>
</gene>
<evidence type="ECO:0000313" key="1">
    <source>
        <dbReference type="EMBL" id="AXN57372.1"/>
    </source>
</evidence>
<sequence length="123" mass="12828">MAYAGYIKTGTREKLMDIVLWEQISSNGFSRESVAPANGVDYEIGDLLKSDGTKATAAGDIYGVCLNNFKAAVGLTTSGQVNITMIVREAELKSGGINLNGMTEAAVATALKAKGIILVPTGK</sequence>
<protein>
    <submittedName>
        <fullName evidence="1">Putative structural protein</fullName>
    </submittedName>
</protein>